<name>A0A2M3ZJ59_9DIPT</name>
<dbReference type="Gene3D" id="3.30.160.20">
    <property type="match status" value="2"/>
</dbReference>
<evidence type="ECO:0000313" key="4">
    <source>
        <dbReference type="EMBL" id="MBW28574.1"/>
    </source>
</evidence>
<dbReference type="GO" id="GO:0005634">
    <property type="term" value="C:nucleus"/>
    <property type="evidence" value="ECO:0007669"/>
    <property type="project" value="TreeGrafter"/>
</dbReference>
<dbReference type="GO" id="GO:0070578">
    <property type="term" value="C:RISC-loading complex"/>
    <property type="evidence" value="ECO:0007669"/>
    <property type="project" value="TreeGrafter"/>
</dbReference>
<sequence>MTKKETVLRGKTPVTMLQEICMGKGLPTPTYHYLGESSSPAGPHVKTFQHKVLAMGQEAQGLGRSKQDSKHEAAWQMIRLLLDISPEEDDRDGVVSSGGTAEDAPLDVGVDKVSQVRDICVQRNFPLPEFELVRSYGPSHAPVFEYECRIRDIVRRGSHSTKKGAKQIACQEMIKTLQAMPVEETSLQLVAVDTAIEQEENDMEKVIQTYREYSQSDNKKRLGVSIAERYKFFQELPEARIAEALSVMANDNETVREKCCRIPQALGLKYTIKQYDTNVPTTAGGYMGTFELNNSEYDCYIVGHGDELFANVYRYFCNMLNYIQVG</sequence>
<evidence type="ECO:0000256" key="2">
    <source>
        <dbReference type="PROSITE-ProRule" id="PRU00266"/>
    </source>
</evidence>
<dbReference type="GO" id="GO:0030422">
    <property type="term" value="P:siRNA processing"/>
    <property type="evidence" value="ECO:0007669"/>
    <property type="project" value="TreeGrafter"/>
</dbReference>
<dbReference type="GO" id="GO:0016442">
    <property type="term" value="C:RISC complex"/>
    <property type="evidence" value="ECO:0007669"/>
    <property type="project" value="TreeGrafter"/>
</dbReference>
<organism evidence="4">
    <name type="scientific">Anopheles braziliensis</name>
    <dbReference type="NCBI Taxonomy" id="58242"/>
    <lineage>
        <taxon>Eukaryota</taxon>
        <taxon>Metazoa</taxon>
        <taxon>Ecdysozoa</taxon>
        <taxon>Arthropoda</taxon>
        <taxon>Hexapoda</taxon>
        <taxon>Insecta</taxon>
        <taxon>Pterygota</taxon>
        <taxon>Neoptera</taxon>
        <taxon>Endopterygota</taxon>
        <taxon>Diptera</taxon>
        <taxon>Nematocera</taxon>
        <taxon>Culicoidea</taxon>
        <taxon>Culicidae</taxon>
        <taxon>Anophelinae</taxon>
        <taxon>Anopheles</taxon>
    </lineage>
</organism>
<dbReference type="CDD" id="cd00048">
    <property type="entry name" value="DSRM_SF"/>
    <property type="match status" value="1"/>
</dbReference>
<dbReference type="GO" id="GO:0070920">
    <property type="term" value="P:regulation of regulatory ncRNA processing"/>
    <property type="evidence" value="ECO:0007669"/>
    <property type="project" value="TreeGrafter"/>
</dbReference>
<dbReference type="GO" id="GO:0003725">
    <property type="term" value="F:double-stranded RNA binding"/>
    <property type="evidence" value="ECO:0007669"/>
    <property type="project" value="TreeGrafter"/>
</dbReference>
<dbReference type="InterPro" id="IPR051247">
    <property type="entry name" value="RLC_Component"/>
</dbReference>
<dbReference type="GO" id="GO:0035197">
    <property type="term" value="F:siRNA binding"/>
    <property type="evidence" value="ECO:0007669"/>
    <property type="project" value="TreeGrafter"/>
</dbReference>
<evidence type="ECO:0000259" key="3">
    <source>
        <dbReference type="PROSITE" id="PS50137"/>
    </source>
</evidence>
<dbReference type="PANTHER" id="PTHR46205:SF4">
    <property type="entry name" value="LD06392P"/>
    <property type="match status" value="1"/>
</dbReference>
<accession>A0A2M3ZJ59</accession>
<protein>
    <submittedName>
        <fullName evidence="4">Putative staufen</fullName>
    </submittedName>
</protein>
<reference evidence="4" key="1">
    <citation type="submission" date="2018-01" db="EMBL/GenBank/DDBJ databases">
        <title>An insight into the sialome of Amazonian anophelines.</title>
        <authorList>
            <person name="Ribeiro J.M."/>
            <person name="Scarpassa V."/>
            <person name="Calvo E."/>
        </authorList>
    </citation>
    <scope>NUCLEOTIDE SEQUENCE</scope>
    <source>
        <tissue evidence="4">Salivary glands</tissue>
    </source>
</reference>
<dbReference type="SMART" id="SM00358">
    <property type="entry name" value="DSRM"/>
    <property type="match status" value="2"/>
</dbReference>
<dbReference type="PANTHER" id="PTHR46205">
    <property type="entry name" value="LOQUACIOUS, ISOFORM B"/>
    <property type="match status" value="1"/>
</dbReference>
<dbReference type="InterPro" id="IPR014720">
    <property type="entry name" value="dsRBD_dom"/>
</dbReference>
<feature type="domain" description="DRBM" evidence="3">
    <location>
        <begin position="12"/>
        <end position="83"/>
    </location>
</feature>
<feature type="domain" description="DRBM" evidence="3">
    <location>
        <begin position="111"/>
        <end position="179"/>
    </location>
</feature>
<proteinExistence type="predicted"/>
<dbReference type="GO" id="GO:0005737">
    <property type="term" value="C:cytoplasm"/>
    <property type="evidence" value="ECO:0007669"/>
    <property type="project" value="TreeGrafter"/>
</dbReference>
<evidence type="ECO:0000256" key="1">
    <source>
        <dbReference type="ARBA" id="ARBA00022884"/>
    </source>
</evidence>
<dbReference type="AlphaFoldDB" id="A0A2M3ZJ59"/>
<dbReference type="Pfam" id="PF00035">
    <property type="entry name" value="dsrm"/>
    <property type="match status" value="2"/>
</dbReference>
<dbReference type="SUPFAM" id="SSF54768">
    <property type="entry name" value="dsRNA-binding domain-like"/>
    <property type="match status" value="2"/>
</dbReference>
<keyword evidence="1 2" id="KW-0694">RNA-binding</keyword>
<dbReference type="EMBL" id="GGFM01007823">
    <property type="protein sequence ID" value="MBW28574.1"/>
    <property type="molecule type" value="Transcribed_RNA"/>
</dbReference>
<dbReference type="PROSITE" id="PS50137">
    <property type="entry name" value="DS_RBD"/>
    <property type="match status" value="2"/>
</dbReference>